<dbReference type="Pfam" id="PF14905">
    <property type="entry name" value="OMP_b-brl_3"/>
    <property type="match status" value="1"/>
</dbReference>
<evidence type="ECO:0000256" key="4">
    <source>
        <dbReference type="SAM" id="SignalP"/>
    </source>
</evidence>
<feature type="signal peptide" evidence="4">
    <location>
        <begin position="1"/>
        <end position="19"/>
    </location>
</feature>
<gene>
    <name evidence="6" type="ORF">IPZ78_12300</name>
</gene>
<dbReference type="RefSeq" id="WP_225554159.1">
    <property type="nucleotide sequence ID" value="NZ_JADEYP010000024.1"/>
</dbReference>
<dbReference type="Gene3D" id="2.60.40.1120">
    <property type="entry name" value="Carboxypeptidase-like, regulatory domain"/>
    <property type="match status" value="1"/>
</dbReference>
<dbReference type="Pfam" id="PF13715">
    <property type="entry name" value="CarbopepD_reg_2"/>
    <property type="match status" value="1"/>
</dbReference>
<proteinExistence type="predicted"/>
<dbReference type="Gene3D" id="2.170.130.10">
    <property type="entry name" value="TonB-dependent receptor, plug domain"/>
    <property type="match status" value="1"/>
</dbReference>
<dbReference type="InterPro" id="IPR041700">
    <property type="entry name" value="OMP_b-brl_3"/>
</dbReference>
<keyword evidence="2" id="KW-0472">Membrane</keyword>
<keyword evidence="4" id="KW-0732">Signal</keyword>
<feature type="domain" description="Outer membrane protein beta-barrel" evidence="5">
    <location>
        <begin position="381"/>
        <end position="800"/>
    </location>
</feature>
<dbReference type="InterPro" id="IPR037066">
    <property type="entry name" value="Plug_dom_sf"/>
</dbReference>
<evidence type="ECO:0000256" key="1">
    <source>
        <dbReference type="ARBA" id="ARBA00004442"/>
    </source>
</evidence>
<comment type="caution">
    <text evidence="6">The sequence shown here is derived from an EMBL/GenBank/DDBJ whole genome shotgun (WGS) entry which is preliminary data.</text>
</comment>
<dbReference type="SUPFAM" id="SSF49464">
    <property type="entry name" value="Carboxypeptidase regulatory domain-like"/>
    <property type="match status" value="1"/>
</dbReference>
<evidence type="ECO:0000256" key="2">
    <source>
        <dbReference type="ARBA" id="ARBA00023136"/>
    </source>
</evidence>
<dbReference type="EMBL" id="JADEYP010000024">
    <property type="protein sequence ID" value="MCA5005931.1"/>
    <property type="molecule type" value="Genomic_DNA"/>
</dbReference>
<dbReference type="SUPFAM" id="SSF56935">
    <property type="entry name" value="Porins"/>
    <property type="match status" value="1"/>
</dbReference>
<evidence type="ECO:0000259" key="5">
    <source>
        <dbReference type="Pfam" id="PF14905"/>
    </source>
</evidence>
<keyword evidence="3" id="KW-0998">Cell outer membrane</keyword>
<reference evidence="6" key="1">
    <citation type="submission" date="2020-10" db="EMBL/GenBank/DDBJ databases">
        <authorList>
            <person name="Lu T."/>
            <person name="Wang Q."/>
            <person name="Han X."/>
        </authorList>
    </citation>
    <scope>NUCLEOTIDE SEQUENCE</scope>
    <source>
        <strain evidence="6">WQ 366</strain>
    </source>
</reference>
<comment type="subcellular location">
    <subcellularLocation>
        <location evidence="1">Cell outer membrane</location>
    </subcellularLocation>
</comment>
<dbReference type="Proteomes" id="UP001165302">
    <property type="component" value="Unassembled WGS sequence"/>
</dbReference>
<dbReference type="PANTHER" id="PTHR40980">
    <property type="entry name" value="PLUG DOMAIN-CONTAINING PROTEIN"/>
    <property type="match status" value="1"/>
</dbReference>
<keyword evidence="6" id="KW-0675">Receptor</keyword>
<feature type="chain" id="PRO_5045758202" evidence="4">
    <location>
        <begin position="20"/>
        <end position="826"/>
    </location>
</feature>
<dbReference type="InterPro" id="IPR036942">
    <property type="entry name" value="Beta-barrel_TonB_sf"/>
</dbReference>
<protein>
    <submittedName>
        <fullName evidence="6">TonB-dependent receptor</fullName>
    </submittedName>
</protein>
<evidence type="ECO:0000313" key="6">
    <source>
        <dbReference type="EMBL" id="MCA5005931.1"/>
    </source>
</evidence>
<name>A0ABS7Z6W0_9SPHI</name>
<accession>A0ABS7Z6W0</accession>
<evidence type="ECO:0000256" key="3">
    <source>
        <dbReference type="ARBA" id="ARBA00023237"/>
    </source>
</evidence>
<dbReference type="Gene3D" id="2.40.170.20">
    <property type="entry name" value="TonB-dependent receptor, beta-barrel domain"/>
    <property type="match status" value="1"/>
</dbReference>
<sequence length="826" mass="92919">MYLKRIYLLLLLLPFYAVAQQGNLKVQVVQHQNKQPILGASVSILTTTSKAPIKGRQTDNKGIALIESVPAGTYSLLISYVGMLNHEQAIIQISENRTLDLGKIELKEAGKQLDEVVVQGRVADLQLGIDKKVFDVSQSLVSVGGTAQDLLGNVPTLQVDADGAVSLRGSSSVKILIDGKESAMAGSDVNKLLQSLPADAVSKVEIITNPSAKYDAEGQSGIINIILKKNIRTGLNGNVNASVGNYDNYNAGVALNYRDNKFNYFGSYNFRYGRNLGEGKTTTIGLINGVQEPNSLITETTNESFRKGLNNSLRLGVDYYANDKTTLSLGGNVSVRGNDRGEDLFYKSYRGQSAAVVTPRTSRQHEDDLGYDMMFDFKRVLKREGEEITANVTFGNDKEDGTNDYVQTNPSFVSNRSNRTGENGKNWNFQLDYVLPLGENHKFETGYRTTLRNSNDFQFSDTLNNTAWIPDYTVSNEFEMKSGVHALYANYQRMLGERVGLQLGLRAEDAYLNTENKSVDPVVIATGNYIDKGNLDYFRVYPSAFLTYEVNKEGDKVQLSYSRRVQRPRGWQVNPFVSLSDPLNIRQGNPNLMPEDIHAMELSFAKFYSKWNFITTAYFRRVNDMTQPLQYDESDPIAAMYLDGKENATFMRWENVGSRNNAGLELISKVNIFKWWDATANANLYYQRVNPVESYNINKVENIAWDVNLTTNVKFSTTTSMQIKGDYRAPMKTLQGKMKSMHGVDFALRQDILKGKGSLLFNVRDVFDKRRFGGETYLPTRYSDFYHRWSRRTFNLTFSYRFGLQDFSKSKRNDEGSMDDGGDGGY</sequence>
<keyword evidence="7" id="KW-1185">Reference proteome</keyword>
<dbReference type="InterPro" id="IPR008969">
    <property type="entry name" value="CarboxyPept-like_regulatory"/>
</dbReference>
<organism evidence="6 7">
    <name type="scientific">Sphingobacterium bovistauri</name>
    <dbReference type="NCBI Taxonomy" id="2781959"/>
    <lineage>
        <taxon>Bacteria</taxon>
        <taxon>Pseudomonadati</taxon>
        <taxon>Bacteroidota</taxon>
        <taxon>Sphingobacteriia</taxon>
        <taxon>Sphingobacteriales</taxon>
        <taxon>Sphingobacteriaceae</taxon>
        <taxon>Sphingobacterium</taxon>
    </lineage>
</organism>
<dbReference type="PANTHER" id="PTHR40980:SF4">
    <property type="entry name" value="TONB-DEPENDENT RECEPTOR-LIKE BETA-BARREL DOMAIN-CONTAINING PROTEIN"/>
    <property type="match status" value="1"/>
</dbReference>
<evidence type="ECO:0000313" key="7">
    <source>
        <dbReference type="Proteomes" id="UP001165302"/>
    </source>
</evidence>